<dbReference type="SUPFAM" id="SSF53474">
    <property type="entry name" value="alpha/beta-Hydrolases"/>
    <property type="match status" value="1"/>
</dbReference>
<accession>D3Q956</accession>
<dbReference type="InterPro" id="IPR000801">
    <property type="entry name" value="Esterase-like"/>
</dbReference>
<dbReference type="eggNOG" id="COG0627">
    <property type="taxonomic scope" value="Bacteria"/>
</dbReference>
<name>D3Q956_STANL</name>
<sequence length="346" mass="38590">MLPWSAELAGRVEQHTIDSVVLRDNPLGDPHLRPVLVHLPPGYDDEPGRRYPTIFWLPGYTGHIGMFFNRMPFRQAIPEVVDAAFASGDTPPAIVVYSDGWTSLGGSQNLDSPATGRYHTYLCEEVVPWVDAHFRTIADRDHRAVAGKSTGGFAAMVTPMLRPDLFGALATHAGDALFETSYRAELPERFRMLRDAYDGSYDRFLAEFRGRVPGTKANDLELMEVYAYAAAYSADADGTVRLPFDEIGALVPEVWQRWLDWDPVLMAAKPEYAEALRSMRALWIDAGNRDEFHLDAGAMAFRRAVSTAGIPDEKVHFELFDGGHGGIEYRYPLAVKWLSEAMSTDC</sequence>
<dbReference type="PANTHER" id="PTHR48098">
    <property type="entry name" value="ENTEROCHELIN ESTERASE-RELATED"/>
    <property type="match status" value="1"/>
</dbReference>
<protein>
    <submittedName>
        <fullName evidence="1">Putative esterase</fullName>
    </submittedName>
</protein>
<dbReference type="ESTHER" id="stanl-d3q956">
    <property type="family name" value="A85-Feruloyl-Esterase"/>
</dbReference>
<gene>
    <name evidence="1" type="ordered locus">Snas_0954</name>
</gene>
<evidence type="ECO:0000313" key="2">
    <source>
        <dbReference type="Proteomes" id="UP000000844"/>
    </source>
</evidence>
<organism evidence="1 2">
    <name type="scientific">Stackebrandtia nassauensis (strain DSM 44728 / CIP 108903 / NRRL B-16338 / NBRC 102104 / LLR-40K-21)</name>
    <dbReference type="NCBI Taxonomy" id="446470"/>
    <lineage>
        <taxon>Bacteria</taxon>
        <taxon>Bacillati</taxon>
        <taxon>Actinomycetota</taxon>
        <taxon>Actinomycetes</taxon>
        <taxon>Glycomycetales</taxon>
        <taxon>Glycomycetaceae</taxon>
        <taxon>Stackebrandtia</taxon>
    </lineage>
</organism>
<reference evidence="1 2" key="1">
    <citation type="journal article" date="2009" name="Stand. Genomic Sci.">
        <title>Complete genome sequence of Stackebrandtia nassauensis type strain (LLR-40K-21).</title>
        <authorList>
            <person name="Munk C."/>
            <person name="Lapidus A."/>
            <person name="Copeland A."/>
            <person name="Jando M."/>
            <person name="Mayilraj S."/>
            <person name="Glavina Del Rio T."/>
            <person name="Nolan M."/>
            <person name="Chen F."/>
            <person name="Lucas S."/>
            <person name="Tice H."/>
            <person name="Cheng J.F."/>
            <person name="Han C."/>
            <person name="Detter J.C."/>
            <person name="Bruce D."/>
            <person name="Goodwin L."/>
            <person name="Chain P."/>
            <person name="Pitluck S."/>
            <person name="Goker M."/>
            <person name="Ovchinikova G."/>
            <person name="Pati A."/>
            <person name="Ivanova N."/>
            <person name="Mavromatis K."/>
            <person name="Chen A."/>
            <person name="Palaniappan K."/>
            <person name="Land M."/>
            <person name="Hauser L."/>
            <person name="Chang Y.J."/>
            <person name="Jeffries C.D."/>
            <person name="Bristow J."/>
            <person name="Eisen J.A."/>
            <person name="Markowitz V."/>
            <person name="Hugenholtz P."/>
            <person name="Kyrpides N.C."/>
            <person name="Klenk H.P."/>
        </authorList>
    </citation>
    <scope>NUCLEOTIDE SEQUENCE [LARGE SCALE GENOMIC DNA]</scope>
    <source>
        <strain evidence="2">DSM 44728 / CIP 108903 / NRRL B-16338 / NBRC 102104 / LLR-40K-21</strain>
    </source>
</reference>
<evidence type="ECO:0000313" key="1">
    <source>
        <dbReference type="EMBL" id="ADD40665.1"/>
    </source>
</evidence>
<dbReference type="InterPro" id="IPR050583">
    <property type="entry name" value="Mycobacterial_A85_antigen"/>
</dbReference>
<dbReference type="Proteomes" id="UP000000844">
    <property type="component" value="Chromosome"/>
</dbReference>
<dbReference type="InterPro" id="IPR029058">
    <property type="entry name" value="AB_hydrolase_fold"/>
</dbReference>
<dbReference type="RefSeq" id="WP_013016236.1">
    <property type="nucleotide sequence ID" value="NC_013947.1"/>
</dbReference>
<dbReference type="Gene3D" id="3.40.50.1820">
    <property type="entry name" value="alpha/beta hydrolase"/>
    <property type="match status" value="1"/>
</dbReference>
<dbReference type="STRING" id="446470.Snas_0954"/>
<dbReference type="EMBL" id="CP001778">
    <property type="protein sequence ID" value="ADD40665.1"/>
    <property type="molecule type" value="Genomic_DNA"/>
</dbReference>
<proteinExistence type="predicted"/>
<dbReference type="AlphaFoldDB" id="D3Q956"/>
<keyword evidence="2" id="KW-1185">Reference proteome</keyword>
<dbReference type="HOGENOM" id="CLU_037618_0_1_11"/>
<dbReference type="Pfam" id="PF00756">
    <property type="entry name" value="Esterase"/>
    <property type="match status" value="1"/>
</dbReference>
<dbReference type="KEGG" id="sna:Snas_0954"/>
<dbReference type="OrthoDB" id="4527292at2"/>